<keyword evidence="5" id="KW-0804">Transcription</keyword>
<dbReference type="Pfam" id="PF04542">
    <property type="entry name" value="Sigma70_r2"/>
    <property type="match status" value="1"/>
</dbReference>
<reference evidence="9" key="1">
    <citation type="submission" date="2016-04" db="EMBL/GenBank/DDBJ databases">
        <authorList>
            <person name="Evans L.H."/>
            <person name="Alamgir A."/>
            <person name="Owens N."/>
            <person name="Weber N.D."/>
            <person name="Virtaneva K."/>
            <person name="Barbian K."/>
            <person name="Babar A."/>
            <person name="Rosenke K."/>
        </authorList>
    </citation>
    <scope>NUCLEOTIDE SEQUENCE</scope>
    <source>
        <strain evidence="9">86</strain>
    </source>
</reference>
<dbReference type="NCBIfam" id="TIGR02937">
    <property type="entry name" value="sigma70-ECF"/>
    <property type="match status" value="1"/>
</dbReference>
<dbReference type="InterPro" id="IPR007627">
    <property type="entry name" value="RNA_pol_sigma70_r2"/>
</dbReference>
<feature type="domain" description="RNA polymerase sigma factor 70 region 4 type 2" evidence="8">
    <location>
        <begin position="128"/>
        <end position="180"/>
    </location>
</feature>
<dbReference type="GO" id="GO:0006352">
    <property type="term" value="P:DNA-templated transcription initiation"/>
    <property type="evidence" value="ECO:0007669"/>
    <property type="project" value="InterPro"/>
</dbReference>
<dbReference type="CDD" id="cd06171">
    <property type="entry name" value="Sigma70_r4"/>
    <property type="match status" value="1"/>
</dbReference>
<evidence type="ECO:0000256" key="6">
    <source>
        <dbReference type="SAM" id="MobiDB-lite"/>
    </source>
</evidence>
<dbReference type="GO" id="GO:0016987">
    <property type="term" value="F:sigma factor activity"/>
    <property type="evidence" value="ECO:0007669"/>
    <property type="project" value="UniProtKB-KW"/>
</dbReference>
<feature type="compositionally biased region" description="Basic and acidic residues" evidence="6">
    <location>
        <begin position="104"/>
        <end position="122"/>
    </location>
</feature>
<proteinExistence type="inferred from homology"/>
<evidence type="ECO:0000313" key="9">
    <source>
        <dbReference type="EMBL" id="SBW10172.1"/>
    </source>
</evidence>
<dbReference type="InterPro" id="IPR013324">
    <property type="entry name" value="RNA_pol_sigma_r3/r4-like"/>
</dbReference>
<evidence type="ECO:0000256" key="5">
    <source>
        <dbReference type="ARBA" id="ARBA00023163"/>
    </source>
</evidence>
<dbReference type="Pfam" id="PF08281">
    <property type="entry name" value="Sigma70_r4_2"/>
    <property type="match status" value="1"/>
</dbReference>
<dbReference type="InterPro" id="IPR013325">
    <property type="entry name" value="RNA_pol_sigma_r2"/>
</dbReference>
<feature type="region of interest" description="Disordered" evidence="6">
    <location>
        <begin position="100"/>
        <end position="122"/>
    </location>
</feature>
<dbReference type="Gene3D" id="1.10.10.10">
    <property type="entry name" value="Winged helix-like DNA-binding domain superfamily/Winged helix DNA-binding domain"/>
    <property type="match status" value="1"/>
</dbReference>
<sequence>MDSEQELVDRAKAGDQDAFAALMDMHQGRIYNLTLRMTGIPEDASELTQEAFFNAWQGLPRFQGESSFATWLYRLASNACIDFLRREKRRKNISMTISLDDEEGARQAELPDHRHSPEGEAEKRELMEAIRSALAALSEEHRQVLVMRELDGLSYAEIGAVLGLEEGTVKSRIARGRLALRKVLSEGGNFSELISSIT</sequence>
<accession>A0A212KEV4</accession>
<gene>
    <name evidence="9" type="ORF">KL86CLO1_12860</name>
</gene>
<dbReference type="PANTHER" id="PTHR43133:SF8">
    <property type="entry name" value="RNA POLYMERASE SIGMA FACTOR HI_1459-RELATED"/>
    <property type="match status" value="1"/>
</dbReference>
<dbReference type="InterPro" id="IPR036388">
    <property type="entry name" value="WH-like_DNA-bd_sf"/>
</dbReference>
<dbReference type="InterPro" id="IPR013249">
    <property type="entry name" value="RNA_pol_sigma70_r4_t2"/>
</dbReference>
<name>A0A212KEV4_9FIRM</name>
<keyword evidence="4" id="KW-0238">DNA-binding</keyword>
<dbReference type="PANTHER" id="PTHR43133">
    <property type="entry name" value="RNA POLYMERASE ECF-TYPE SIGMA FACTO"/>
    <property type="match status" value="1"/>
</dbReference>
<dbReference type="AlphaFoldDB" id="A0A212KEV4"/>
<evidence type="ECO:0000259" key="8">
    <source>
        <dbReference type="Pfam" id="PF08281"/>
    </source>
</evidence>
<dbReference type="InterPro" id="IPR039425">
    <property type="entry name" value="RNA_pol_sigma-70-like"/>
</dbReference>
<organism evidence="9">
    <name type="scientific">uncultured Eubacteriales bacterium</name>
    <dbReference type="NCBI Taxonomy" id="172733"/>
    <lineage>
        <taxon>Bacteria</taxon>
        <taxon>Bacillati</taxon>
        <taxon>Bacillota</taxon>
        <taxon>Clostridia</taxon>
        <taxon>Eubacteriales</taxon>
        <taxon>environmental samples</taxon>
    </lineage>
</organism>
<keyword evidence="2" id="KW-0805">Transcription regulation</keyword>
<dbReference type="SUPFAM" id="SSF88946">
    <property type="entry name" value="Sigma2 domain of RNA polymerase sigma factors"/>
    <property type="match status" value="1"/>
</dbReference>
<dbReference type="InterPro" id="IPR014284">
    <property type="entry name" value="RNA_pol_sigma-70_dom"/>
</dbReference>
<dbReference type="GO" id="GO:0003677">
    <property type="term" value="F:DNA binding"/>
    <property type="evidence" value="ECO:0007669"/>
    <property type="project" value="UniProtKB-KW"/>
</dbReference>
<dbReference type="SUPFAM" id="SSF88659">
    <property type="entry name" value="Sigma3 and sigma4 domains of RNA polymerase sigma factors"/>
    <property type="match status" value="1"/>
</dbReference>
<evidence type="ECO:0000256" key="2">
    <source>
        <dbReference type="ARBA" id="ARBA00023015"/>
    </source>
</evidence>
<feature type="domain" description="RNA polymerase sigma-70 region 2" evidence="7">
    <location>
        <begin position="22"/>
        <end position="90"/>
    </location>
</feature>
<comment type="similarity">
    <text evidence="1">Belongs to the sigma-70 factor family. ECF subfamily.</text>
</comment>
<dbReference type="Gene3D" id="1.10.1740.10">
    <property type="match status" value="1"/>
</dbReference>
<evidence type="ECO:0000256" key="4">
    <source>
        <dbReference type="ARBA" id="ARBA00023125"/>
    </source>
</evidence>
<evidence type="ECO:0000256" key="3">
    <source>
        <dbReference type="ARBA" id="ARBA00023082"/>
    </source>
</evidence>
<evidence type="ECO:0000256" key="1">
    <source>
        <dbReference type="ARBA" id="ARBA00010641"/>
    </source>
</evidence>
<protein>
    <submittedName>
        <fullName evidence="9">Sigma-70 region 2</fullName>
    </submittedName>
</protein>
<evidence type="ECO:0000259" key="7">
    <source>
        <dbReference type="Pfam" id="PF04542"/>
    </source>
</evidence>
<keyword evidence="3" id="KW-0731">Sigma factor</keyword>
<dbReference type="EMBL" id="FLUN01000001">
    <property type="protein sequence ID" value="SBW10172.1"/>
    <property type="molecule type" value="Genomic_DNA"/>
</dbReference>